<feature type="transmembrane region" description="Helical" evidence="6">
    <location>
        <begin position="154"/>
        <end position="172"/>
    </location>
</feature>
<feature type="domain" description="4Fe-4S ferredoxin-type" evidence="7">
    <location>
        <begin position="369"/>
        <end position="400"/>
    </location>
</feature>
<dbReference type="Pfam" id="PF13187">
    <property type="entry name" value="Fer4_9"/>
    <property type="match status" value="1"/>
</dbReference>
<dbReference type="InterPro" id="IPR017896">
    <property type="entry name" value="4Fe4S_Fe-S-bd"/>
</dbReference>
<name>A0ABU3C6Q3_9FLAO</name>
<feature type="transmembrane region" description="Helical" evidence="6">
    <location>
        <begin position="218"/>
        <end position="236"/>
    </location>
</feature>
<dbReference type="InterPro" id="IPR017900">
    <property type="entry name" value="4Fe4S_Fe_S_CS"/>
</dbReference>
<sequence length="447" mass="50972">MQIIAQILFLIALVAGLGFFAKNIRLLIRNIKLGKEIDRKDRAGERFSKMARIAFGQSKMVRKPIAGILHVIVYLGFIIINIEVLEIIIDGVFGTHRIFSFMGGFYNFLIAAFEILALLVLLGVIIFWTRRNITNIYRFLGRELKGWPKNDANYILYFEMVLMLLFLTMNVADYQLQVNGVEHYANEAGIMGSFPVSQFMLPVFEGLSDGTLIIIERTAWWLHILGILFFLNYLYYSKHLHILLAFPNVYFSKLKPKGEFDNLQSVTDEVKLMMDPDADPFAAPAEGEETEEPEKFGASDVMDLNRVQLLNAYTCTECGRCTAECPANKTGKKLSPRKIMMDTRDRLEEVGENINKNGEFKEDGKQLLDDYILREELWACTTCNACVEACPVGIDPMSIIVDMRRYLVMEQSAAPNELAISMTNIENNGAPWPYNQMDRLNWAKENS</sequence>
<dbReference type="PANTHER" id="PTHR43255">
    <property type="entry name" value="IRON-SULFUR-BINDING OXIDOREDUCTASE FADF-RELATED-RELATED"/>
    <property type="match status" value="1"/>
</dbReference>
<accession>A0ABU3C6Q3</accession>
<keyword evidence="3" id="KW-0560">Oxidoreductase</keyword>
<keyword evidence="2" id="KW-0479">Metal-binding</keyword>
<feature type="transmembrane region" description="Helical" evidence="6">
    <location>
        <begin position="65"/>
        <end position="85"/>
    </location>
</feature>
<protein>
    <submittedName>
        <fullName evidence="8">(Fe-S)-binding protein</fullName>
    </submittedName>
</protein>
<evidence type="ECO:0000256" key="1">
    <source>
        <dbReference type="ARBA" id="ARBA00022485"/>
    </source>
</evidence>
<keyword evidence="6" id="KW-1133">Transmembrane helix</keyword>
<keyword evidence="6" id="KW-0812">Transmembrane</keyword>
<keyword evidence="9" id="KW-1185">Reference proteome</keyword>
<dbReference type="PROSITE" id="PS00198">
    <property type="entry name" value="4FE4S_FER_1"/>
    <property type="match status" value="1"/>
</dbReference>
<dbReference type="SUPFAM" id="SSF46548">
    <property type="entry name" value="alpha-helical ferredoxin"/>
    <property type="match status" value="1"/>
</dbReference>
<evidence type="ECO:0000259" key="7">
    <source>
        <dbReference type="PROSITE" id="PS51379"/>
    </source>
</evidence>
<dbReference type="PROSITE" id="PS51379">
    <property type="entry name" value="4FE4S_FER_2"/>
    <property type="match status" value="2"/>
</dbReference>
<proteinExistence type="predicted"/>
<organism evidence="8 9">
    <name type="scientific">Autumnicola tepida</name>
    <dbReference type="NCBI Taxonomy" id="3075595"/>
    <lineage>
        <taxon>Bacteria</taxon>
        <taxon>Pseudomonadati</taxon>
        <taxon>Bacteroidota</taxon>
        <taxon>Flavobacteriia</taxon>
        <taxon>Flavobacteriales</taxon>
        <taxon>Flavobacteriaceae</taxon>
        <taxon>Autumnicola</taxon>
    </lineage>
</organism>
<dbReference type="InterPro" id="IPR051460">
    <property type="entry name" value="HdrC_iron-sulfur_subunit"/>
</dbReference>
<gene>
    <name evidence="8" type="ORF">RM553_03355</name>
</gene>
<keyword evidence="5" id="KW-0411">Iron-sulfur</keyword>
<evidence type="ECO:0000256" key="3">
    <source>
        <dbReference type="ARBA" id="ARBA00023002"/>
    </source>
</evidence>
<dbReference type="Gene3D" id="1.20.950.20">
    <property type="entry name" value="Transmembrane di-heme cytochromes, Chain C"/>
    <property type="match status" value="1"/>
</dbReference>
<dbReference type="Proteomes" id="UP001262889">
    <property type="component" value="Unassembled WGS sequence"/>
</dbReference>
<dbReference type="SUPFAM" id="SSF103501">
    <property type="entry name" value="Respiratory nitrate reductase 1 gamma chain"/>
    <property type="match status" value="1"/>
</dbReference>
<comment type="caution">
    <text evidence="8">The sequence shown here is derived from an EMBL/GenBank/DDBJ whole genome shotgun (WGS) entry which is preliminary data.</text>
</comment>
<feature type="transmembrane region" description="Helical" evidence="6">
    <location>
        <begin position="6"/>
        <end position="28"/>
    </location>
</feature>
<dbReference type="InterPro" id="IPR009051">
    <property type="entry name" value="Helical_ferredxn"/>
</dbReference>
<feature type="transmembrane region" description="Helical" evidence="6">
    <location>
        <begin position="105"/>
        <end position="128"/>
    </location>
</feature>
<reference evidence="8 9" key="1">
    <citation type="submission" date="2023-09" db="EMBL/GenBank/DDBJ databases">
        <authorList>
            <person name="Rey-Velasco X."/>
        </authorList>
    </citation>
    <scope>NUCLEOTIDE SEQUENCE [LARGE SCALE GENOMIC DNA]</scope>
    <source>
        <strain evidence="8 9">F363</strain>
    </source>
</reference>
<evidence type="ECO:0000313" key="8">
    <source>
        <dbReference type="EMBL" id="MDT0641862.1"/>
    </source>
</evidence>
<evidence type="ECO:0000256" key="6">
    <source>
        <dbReference type="SAM" id="Phobius"/>
    </source>
</evidence>
<evidence type="ECO:0000256" key="2">
    <source>
        <dbReference type="ARBA" id="ARBA00022723"/>
    </source>
</evidence>
<keyword evidence="1" id="KW-0004">4Fe-4S</keyword>
<evidence type="ECO:0000313" key="9">
    <source>
        <dbReference type="Proteomes" id="UP001262889"/>
    </source>
</evidence>
<keyword evidence="4" id="KW-0408">Iron</keyword>
<dbReference type="EMBL" id="JAVRHQ010000002">
    <property type="protein sequence ID" value="MDT0641862.1"/>
    <property type="molecule type" value="Genomic_DNA"/>
</dbReference>
<feature type="domain" description="4Fe-4S ferredoxin-type" evidence="7">
    <location>
        <begin position="305"/>
        <end position="337"/>
    </location>
</feature>
<dbReference type="InterPro" id="IPR036197">
    <property type="entry name" value="NarG-like_sf"/>
</dbReference>
<dbReference type="PANTHER" id="PTHR43255:SF1">
    <property type="entry name" value="IRON-SULFUR-BINDING OXIDOREDUCTASE FADF-RELATED"/>
    <property type="match status" value="1"/>
</dbReference>
<dbReference type="RefSeq" id="WP_311533568.1">
    <property type="nucleotide sequence ID" value="NZ_JAVRHQ010000002.1"/>
</dbReference>
<evidence type="ECO:0000256" key="5">
    <source>
        <dbReference type="ARBA" id="ARBA00023014"/>
    </source>
</evidence>
<evidence type="ECO:0000256" key="4">
    <source>
        <dbReference type="ARBA" id="ARBA00023004"/>
    </source>
</evidence>
<keyword evidence="6" id="KW-0472">Membrane</keyword>
<dbReference type="Gene3D" id="1.10.1060.10">
    <property type="entry name" value="Alpha-helical ferredoxin"/>
    <property type="match status" value="1"/>
</dbReference>